<dbReference type="Gene3D" id="2.60.120.1060">
    <property type="entry name" value="NPCBM/NEW2 domain"/>
    <property type="match status" value="1"/>
</dbReference>
<evidence type="ECO:0000313" key="2">
    <source>
        <dbReference type="EMBL" id="QDU07542.1"/>
    </source>
</evidence>
<dbReference type="InterPro" id="IPR038637">
    <property type="entry name" value="NPCBM_sf"/>
</dbReference>
<name>A0A517WQK0_9PLAN</name>
<gene>
    <name evidence="2" type="ORF">V202x_09000</name>
</gene>
<evidence type="ECO:0000313" key="3">
    <source>
        <dbReference type="Proteomes" id="UP000318384"/>
    </source>
</evidence>
<dbReference type="EMBL" id="CP037422">
    <property type="protein sequence ID" value="QDU07542.1"/>
    <property type="molecule type" value="Genomic_DNA"/>
</dbReference>
<dbReference type="Pfam" id="PF08305">
    <property type="entry name" value="NPCBM"/>
    <property type="match status" value="1"/>
</dbReference>
<accession>A0A517WQK0</accession>
<dbReference type="RefSeq" id="WP_145171563.1">
    <property type="nucleotide sequence ID" value="NZ_CP037422.1"/>
</dbReference>
<sequence>MLTLKNQFLVHMLSFVLCSLIISDGTQVLGAFPLSENIDFSEKYKQLLQKSKSRSGSRKELAFEAIETSQAAIKAGDYSSALKIAALAVKAGKASGNNHAYTLANSLKQRCGMLVREYRNVERFHKKLQQNPNDAKSAFLYGQFHALKLNDWKQGLVWLARGEDAEFRTLAKQELANLNNQSALLEVANGWYQLAEKEKGLTKRELEMHAYDLYSRAWNQSIGEDKREINEKLSKMPLRYLNHMQELDVIPGGWPFGKNGDPGNGGIFTVNQIEFPNGLGLVPPSRGFARVCYQLDGLYNTFVTGVAIRDSKTQFNSTITFIVLGDNRVLWKSIPIRHDKDVLFCKVSVKNIHRLEIRTETPGINRGAYAVWLDPHVLK</sequence>
<organism evidence="2 3">
    <name type="scientific">Gimesia aquarii</name>
    <dbReference type="NCBI Taxonomy" id="2527964"/>
    <lineage>
        <taxon>Bacteria</taxon>
        <taxon>Pseudomonadati</taxon>
        <taxon>Planctomycetota</taxon>
        <taxon>Planctomycetia</taxon>
        <taxon>Planctomycetales</taxon>
        <taxon>Planctomycetaceae</taxon>
        <taxon>Gimesia</taxon>
    </lineage>
</organism>
<dbReference type="InterPro" id="IPR013222">
    <property type="entry name" value="Glyco_hyd_98_carb-bd"/>
</dbReference>
<feature type="domain" description="Glycosyl hydrolase family 98 putative carbohydrate-binding module" evidence="1">
    <location>
        <begin position="255"/>
        <end position="376"/>
    </location>
</feature>
<dbReference type="SUPFAM" id="SSF49785">
    <property type="entry name" value="Galactose-binding domain-like"/>
    <property type="match status" value="1"/>
</dbReference>
<evidence type="ECO:0000259" key="1">
    <source>
        <dbReference type="Pfam" id="PF08305"/>
    </source>
</evidence>
<dbReference type="OrthoDB" id="242793at2"/>
<keyword evidence="3" id="KW-1185">Reference proteome</keyword>
<dbReference type="Proteomes" id="UP000318384">
    <property type="component" value="Chromosome"/>
</dbReference>
<dbReference type="AlphaFoldDB" id="A0A517WQK0"/>
<protein>
    <submittedName>
        <fullName evidence="2">NPCBM/NEW2 domain protein</fullName>
    </submittedName>
</protein>
<proteinExistence type="predicted"/>
<dbReference type="InterPro" id="IPR008979">
    <property type="entry name" value="Galactose-bd-like_sf"/>
</dbReference>
<reference evidence="2 3" key="1">
    <citation type="submission" date="2019-03" db="EMBL/GenBank/DDBJ databases">
        <title>Deep-cultivation of Planctomycetes and their phenomic and genomic characterization uncovers novel biology.</title>
        <authorList>
            <person name="Wiegand S."/>
            <person name="Jogler M."/>
            <person name="Boedeker C."/>
            <person name="Pinto D."/>
            <person name="Vollmers J."/>
            <person name="Rivas-Marin E."/>
            <person name="Kohn T."/>
            <person name="Peeters S.H."/>
            <person name="Heuer A."/>
            <person name="Rast P."/>
            <person name="Oberbeckmann S."/>
            <person name="Bunk B."/>
            <person name="Jeske O."/>
            <person name="Meyerdierks A."/>
            <person name="Storesund J.E."/>
            <person name="Kallscheuer N."/>
            <person name="Luecker S."/>
            <person name="Lage O.M."/>
            <person name="Pohl T."/>
            <person name="Merkel B.J."/>
            <person name="Hornburger P."/>
            <person name="Mueller R.-W."/>
            <person name="Bruemmer F."/>
            <person name="Labrenz M."/>
            <person name="Spormann A.M."/>
            <person name="Op den Camp H."/>
            <person name="Overmann J."/>
            <person name="Amann R."/>
            <person name="Jetten M.S.M."/>
            <person name="Mascher T."/>
            <person name="Medema M.H."/>
            <person name="Devos D.P."/>
            <person name="Kaster A.-K."/>
            <person name="Ovreas L."/>
            <person name="Rohde M."/>
            <person name="Galperin M.Y."/>
            <person name="Jogler C."/>
        </authorList>
    </citation>
    <scope>NUCLEOTIDE SEQUENCE [LARGE SCALE GENOMIC DNA]</scope>
    <source>
        <strain evidence="2 3">V202</strain>
    </source>
</reference>